<dbReference type="Gene3D" id="3.40.50.300">
    <property type="entry name" value="P-loop containing nucleotide triphosphate hydrolases"/>
    <property type="match status" value="1"/>
</dbReference>
<feature type="transmembrane region" description="Helical" evidence="6">
    <location>
        <begin position="7"/>
        <end position="28"/>
    </location>
</feature>
<dbReference type="InterPro" id="IPR027417">
    <property type="entry name" value="P-loop_NTPase"/>
</dbReference>
<evidence type="ECO:0000313" key="7">
    <source>
        <dbReference type="EMBL" id="KAG5845469.1"/>
    </source>
</evidence>
<feature type="binding site" evidence="3">
    <location>
        <position position="130"/>
    </location>
    <ligand>
        <name>GTP</name>
        <dbReference type="ChEBI" id="CHEBI:37565"/>
    </ligand>
</feature>
<dbReference type="GO" id="GO:0003924">
    <property type="term" value="F:GTPase activity"/>
    <property type="evidence" value="ECO:0007669"/>
    <property type="project" value="InterPro"/>
</dbReference>
<keyword evidence="4" id="KW-0479">Metal-binding</keyword>
<feature type="compositionally biased region" description="Low complexity" evidence="5">
    <location>
        <begin position="49"/>
        <end position="61"/>
    </location>
</feature>
<dbReference type="EMBL" id="JAFIRN010000007">
    <property type="protein sequence ID" value="KAG5845469.1"/>
    <property type="molecule type" value="Genomic_DNA"/>
</dbReference>
<dbReference type="SUPFAM" id="SSF52540">
    <property type="entry name" value="P-loop containing nucleoside triphosphate hydrolases"/>
    <property type="match status" value="1"/>
</dbReference>
<dbReference type="InterPro" id="IPR006689">
    <property type="entry name" value="Small_GTPase_ARF/SAR"/>
</dbReference>
<evidence type="ECO:0000256" key="1">
    <source>
        <dbReference type="ARBA" id="ARBA00022741"/>
    </source>
</evidence>
<dbReference type="GO" id="GO:0005525">
    <property type="term" value="F:GTP binding"/>
    <property type="evidence" value="ECO:0007669"/>
    <property type="project" value="UniProtKB-KW"/>
</dbReference>
<dbReference type="Pfam" id="PF00025">
    <property type="entry name" value="Arf"/>
    <property type="match status" value="1"/>
</dbReference>
<dbReference type="PRINTS" id="PR00328">
    <property type="entry name" value="SAR1GTPBP"/>
</dbReference>
<dbReference type="Proteomes" id="UP001044222">
    <property type="component" value="Chromosome 7"/>
</dbReference>
<dbReference type="PANTHER" id="PTHR46724">
    <property type="entry name" value="ADP-RIBOSYLATION FACTOR-LIKE PROTEIN 9-RELATED"/>
    <property type="match status" value="1"/>
</dbReference>
<sequence>MPGLREAGLVGAAIAIAGGVVYVTWNFLSSRQKLEEPVERETEKELSKETPVVPETVPTVAEEPERNDVQTEKPSSRQVLVLGLDGAGKTSLLHCLATGTLEQNIAPTKGFNAVSINKEDLKIEFLEIGGSEDVRAYWKMYLSKAEVLVFVVDSSDPARFPLAKTHLHELIAEHPRLSLVVLANKQDLEGACGITDLHEALSLGGVGDERKLVLIGTHVSKDDAEIPSSVQDARDLIVQMVSDAN</sequence>
<evidence type="ECO:0000313" key="8">
    <source>
        <dbReference type="Proteomes" id="UP001044222"/>
    </source>
</evidence>
<proteinExistence type="predicted"/>
<evidence type="ECO:0008006" key="9">
    <source>
        <dbReference type="Google" id="ProtNLM"/>
    </source>
</evidence>
<feature type="binding site" evidence="3">
    <location>
        <begin position="83"/>
        <end position="90"/>
    </location>
    <ligand>
        <name>GTP</name>
        <dbReference type="ChEBI" id="CHEBI:37565"/>
    </ligand>
</feature>
<gene>
    <name evidence="7" type="ORF">ANANG_G00139450</name>
</gene>
<accession>A0A9D3MBH8</accession>
<dbReference type="AlphaFoldDB" id="A0A9D3MBH8"/>
<feature type="region of interest" description="Disordered" evidence="5">
    <location>
        <begin position="34"/>
        <end position="74"/>
    </location>
</feature>
<evidence type="ECO:0000256" key="3">
    <source>
        <dbReference type="PIRSR" id="PIRSR606689-1"/>
    </source>
</evidence>
<dbReference type="SMART" id="SM00178">
    <property type="entry name" value="SAR"/>
    <property type="match status" value="1"/>
</dbReference>
<evidence type="ECO:0000256" key="5">
    <source>
        <dbReference type="SAM" id="MobiDB-lite"/>
    </source>
</evidence>
<dbReference type="InterPro" id="IPR053254">
    <property type="entry name" value="Arf-like_GTPase"/>
</dbReference>
<organism evidence="7 8">
    <name type="scientific">Anguilla anguilla</name>
    <name type="common">European freshwater eel</name>
    <name type="synonym">Muraena anguilla</name>
    <dbReference type="NCBI Taxonomy" id="7936"/>
    <lineage>
        <taxon>Eukaryota</taxon>
        <taxon>Metazoa</taxon>
        <taxon>Chordata</taxon>
        <taxon>Craniata</taxon>
        <taxon>Vertebrata</taxon>
        <taxon>Euteleostomi</taxon>
        <taxon>Actinopterygii</taxon>
        <taxon>Neopterygii</taxon>
        <taxon>Teleostei</taxon>
        <taxon>Anguilliformes</taxon>
        <taxon>Anguillidae</taxon>
        <taxon>Anguilla</taxon>
    </lineage>
</organism>
<keyword evidence="4" id="KW-0460">Magnesium</keyword>
<reference evidence="7" key="1">
    <citation type="submission" date="2021-01" db="EMBL/GenBank/DDBJ databases">
        <title>A chromosome-scale assembly of European eel, Anguilla anguilla.</title>
        <authorList>
            <person name="Henkel C."/>
            <person name="Jong-Raadsen S.A."/>
            <person name="Dufour S."/>
            <person name="Weltzien F.-A."/>
            <person name="Palstra A.P."/>
            <person name="Pelster B."/>
            <person name="Spaink H.P."/>
            <person name="Van Den Thillart G.E."/>
            <person name="Jansen H."/>
            <person name="Zahm M."/>
            <person name="Klopp C."/>
            <person name="Cedric C."/>
            <person name="Louis A."/>
            <person name="Berthelot C."/>
            <person name="Parey E."/>
            <person name="Roest Crollius H."/>
            <person name="Montfort J."/>
            <person name="Robinson-Rechavi M."/>
            <person name="Bucao C."/>
            <person name="Bouchez O."/>
            <person name="Gislard M."/>
            <person name="Lluch J."/>
            <person name="Milhes M."/>
            <person name="Lampietro C."/>
            <person name="Lopez Roques C."/>
            <person name="Donnadieu C."/>
            <person name="Braasch I."/>
            <person name="Desvignes T."/>
            <person name="Postlethwait J."/>
            <person name="Bobe J."/>
            <person name="Guiguen Y."/>
            <person name="Dirks R."/>
        </authorList>
    </citation>
    <scope>NUCLEOTIDE SEQUENCE</scope>
    <source>
        <strain evidence="7">Tag_6206</strain>
        <tissue evidence="7">Liver</tissue>
    </source>
</reference>
<keyword evidence="8" id="KW-1185">Reference proteome</keyword>
<keyword evidence="6" id="KW-1133">Transmembrane helix</keyword>
<dbReference type="SMART" id="SM00177">
    <property type="entry name" value="ARF"/>
    <property type="match status" value="1"/>
</dbReference>
<protein>
    <recommendedName>
        <fullName evidence="9">ADP-ribosylation factor-like protein 9</fullName>
    </recommendedName>
</protein>
<keyword evidence="1 3" id="KW-0547">Nucleotide-binding</keyword>
<dbReference type="PROSITE" id="PS51417">
    <property type="entry name" value="ARF"/>
    <property type="match status" value="1"/>
</dbReference>
<evidence type="ECO:0000256" key="2">
    <source>
        <dbReference type="ARBA" id="ARBA00023134"/>
    </source>
</evidence>
<feature type="binding site" evidence="4">
    <location>
        <position position="90"/>
    </location>
    <ligand>
        <name>Mg(2+)</name>
        <dbReference type="ChEBI" id="CHEBI:18420"/>
    </ligand>
</feature>
<keyword evidence="6" id="KW-0472">Membrane</keyword>
<keyword evidence="6" id="KW-0812">Transmembrane</keyword>
<feature type="binding site" evidence="3">
    <location>
        <begin position="184"/>
        <end position="187"/>
    </location>
    <ligand>
        <name>GTP</name>
        <dbReference type="ChEBI" id="CHEBI:37565"/>
    </ligand>
</feature>
<dbReference type="GO" id="GO:0046872">
    <property type="term" value="F:metal ion binding"/>
    <property type="evidence" value="ECO:0007669"/>
    <property type="project" value="UniProtKB-KW"/>
</dbReference>
<evidence type="ECO:0000256" key="6">
    <source>
        <dbReference type="SAM" id="Phobius"/>
    </source>
</evidence>
<name>A0A9D3MBH8_ANGAN</name>
<feature type="binding site" evidence="4">
    <location>
        <position position="108"/>
    </location>
    <ligand>
        <name>Mg(2+)</name>
        <dbReference type="ChEBI" id="CHEBI:18420"/>
    </ligand>
</feature>
<dbReference type="PANTHER" id="PTHR46724:SF2">
    <property type="entry name" value="ADP-RIBOSYLATION FACTOR-LIKE PROTEIN 9"/>
    <property type="match status" value="1"/>
</dbReference>
<comment type="caution">
    <text evidence="7">The sequence shown here is derived from an EMBL/GenBank/DDBJ whole genome shotgun (WGS) entry which is preliminary data.</text>
</comment>
<feature type="compositionally biased region" description="Basic and acidic residues" evidence="5">
    <location>
        <begin position="34"/>
        <end position="48"/>
    </location>
</feature>
<keyword evidence="2 3" id="KW-0342">GTP-binding</keyword>
<feature type="compositionally biased region" description="Basic and acidic residues" evidence="5">
    <location>
        <begin position="63"/>
        <end position="74"/>
    </location>
</feature>
<evidence type="ECO:0000256" key="4">
    <source>
        <dbReference type="PIRSR" id="PIRSR606689-2"/>
    </source>
</evidence>